<evidence type="ECO:0000256" key="1">
    <source>
        <dbReference type="SAM" id="SignalP"/>
    </source>
</evidence>
<name>A0A557RTB6_9RHOO</name>
<evidence type="ECO:0000313" key="3">
    <source>
        <dbReference type="Proteomes" id="UP000318349"/>
    </source>
</evidence>
<comment type="caution">
    <text evidence="2">The sequence shown here is derived from an EMBL/GenBank/DDBJ whole genome shotgun (WGS) entry which is preliminary data.</text>
</comment>
<protein>
    <submittedName>
        <fullName evidence="2">Transporter substrate-binding domain-containing protein</fullName>
    </submittedName>
</protein>
<feature type="chain" id="PRO_5021985781" evidence="1">
    <location>
        <begin position="21"/>
        <end position="236"/>
    </location>
</feature>
<dbReference type="AlphaFoldDB" id="A0A557RTB6"/>
<accession>A0A557RTB6</accession>
<proteinExistence type="predicted"/>
<dbReference type="EMBL" id="VMNI01000015">
    <property type="protein sequence ID" value="TVO74663.1"/>
    <property type="molecule type" value="Genomic_DNA"/>
</dbReference>
<dbReference type="PANTHER" id="PTHR38834">
    <property type="entry name" value="PERIPLASMIC SUBSTRATE BINDING PROTEIN FAMILY 3"/>
    <property type="match status" value="1"/>
</dbReference>
<dbReference type="Gene3D" id="3.40.190.10">
    <property type="entry name" value="Periplasmic binding protein-like II"/>
    <property type="match status" value="2"/>
</dbReference>
<reference evidence="2 3" key="1">
    <citation type="submission" date="2019-07" db="EMBL/GenBank/DDBJ databases">
        <title>The pathways for chlorine oxyanion respiration interact through the shared metabolite chlorate.</title>
        <authorList>
            <person name="Barnum T.P."/>
            <person name="Cheng Y."/>
            <person name="Hill K.A."/>
            <person name="Lucas L.N."/>
            <person name="Carlson H.K."/>
            <person name="Coates J.D."/>
        </authorList>
    </citation>
    <scope>NUCLEOTIDE SEQUENCE [LARGE SCALE GENOMIC DNA]</scope>
    <source>
        <strain evidence="2 3">SFB-1</strain>
    </source>
</reference>
<evidence type="ECO:0000313" key="2">
    <source>
        <dbReference type="EMBL" id="TVO74663.1"/>
    </source>
</evidence>
<dbReference type="PANTHER" id="PTHR38834:SF3">
    <property type="entry name" value="SOLUTE-BINDING PROTEIN FAMILY 3_N-TERMINAL DOMAIN-CONTAINING PROTEIN"/>
    <property type="match status" value="1"/>
</dbReference>
<gene>
    <name evidence="2" type="ORF">FHP89_15195</name>
</gene>
<feature type="signal peptide" evidence="1">
    <location>
        <begin position="1"/>
        <end position="20"/>
    </location>
</feature>
<dbReference type="Proteomes" id="UP000318349">
    <property type="component" value="Unassembled WGS sequence"/>
</dbReference>
<dbReference type="SUPFAM" id="SSF53850">
    <property type="entry name" value="Periplasmic binding protein-like II"/>
    <property type="match status" value="1"/>
</dbReference>
<organism evidence="2 3">
    <name type="scientific">Denitromonas halophila</name>
    <dbReference type="NCBI Taxonomy" id="1629404"/>
    <lineage>
        <taxon>Bacteria</taxon>
        <taxon>Pseudomonadati</taxon>
        <taxon>Pseudomonadota</taxon>
        <taxon>Betaproteobacteria</taxon>
        <taxon>Rhodocyclales</taxon>
        <taxon>Zoogloeaceae</taxon>
        <taxon>Denitromonas</taxon>
    </lineage>
</organism>
<sequence length="236" mass="26426">MRIVLALIVWLAVSAAQAQAIQVVTEDTAYTYLENGRVVGPATHHVRAALARSGFTDVRVDLYPWARAYAMASSQPNVLIYLIARTPEREDRFKWAGELMRIKYHLYKLAAREDIVVDSLDAARPYRVGVMRSDVRQHYLQRNGFAHLVESSGNEENFQKLLAGRVDLVPLPRGDVARLCARFQVDCSTVTPVFSLDALTVDLYMAFSLTTDDAVVERLRLGYAALKAEGRLVAID</sequence>
<keyword evidence="1" id="KW-0732">Signal</keyword>